<keyword evidence="2" id="KW-1185">Reference proteome</keyword>
<evidence type="ECO:0000313" key="1">
    <source>
        <dbReference type="EMBL" id="CBX96151.1"/>
    </source>
</evidence>
<dbReference type="InParanoid" id="E4ZXQ6"/>
<accession>E4ZXQ6</accession>
<organism evidence="2">
    <name type="scientific">Leptosphaeria maculans (strain JN3 / isolate v23.1.3 / race Av1-4-5-6-7-8)</name>
    <name type="common">Blackleg fungus</name>
    <name type="synonym">Phoma lingam</name>
    <dbReference type="NCBI Taxonomy" id="985895"/>
    <lineage>
        <taxon>Eukaryota</taxon>
        <taxon>Fungi</taxon>
        <taxon>Dikarya</taxon>
        <taxon>Ascomycota</taxon>
        <taxon>Pezizomycotina</taxon>
        <taxon>Dothideomycetes</taxon>
        <taxon>Pleosporomycetidae</taxon>
        <taxon>Pleosporales</taxon>
        <taxon>Pleosporineae</taxon>
        <taxon>Leptosphaeriaceae</taxon>
        <taxon>Plenodomus</taxon>
        <taxon>Plenodomus lingam/Leptosphaeria maculans species complex</taxon>
    </lineage>
</organism>
<sequence>MSKHRFDPPNPTFLFFRHVPVAVPATTVGKVGTNADADTKIWFNRRRTIGA</sequence>
<dbReference type="HOGENOM" id="CLU_3106842_0_0_1"/>
<dbReference type="EMBL" id="FP929128">
    <property type="protein sequence ID" value="CBX96151.1"/>
    <property type="molecule type" value="Genomic_DNA"/>
</dbReference>
<reference evidence="2" key="1">
    <citation type="journal article" date="2011" name="Nat. Commun.">
        <title>Effector diversification within compartments of the Leptosphaeria maculans genome affected by Repeat-Induced Point mutations.</title>
        <authorList>
            <person name="Rouxel T."/>
            <person name="Grandaubert J."/>
            <person name="Hane J.K."/>
            <person name="Hoede C."/>
            <person name="van de Wouw A.P."/>
            <person name="Couloux A."/>
            <person name="Dominguez V."/>
            <person name="Anthouard V."/>
            <person name="Bally P."/>
            <person name="Bourras S."/>
            <person name="Cozijnsen A.J."/>
            <person name="Ciuffetti L.M."/>
            <person name="Degrave A."/>
            <person name="Dilmaghani A."/>
            <person name="Duret L."/>
            <person name="Fudal I."/>
            <person name="Goodwin S.B."/>
            <person name="Gout L."/>
            <person name="Glaser N."/>
            <person name="Linglin J."/>
            <person name="Kema G.H.J."/>
            <person name="Lapalu N."/>
            <person name="Lawrence C.B."/>
            <person name="May K."/>
            <person name="Meyer M."/>
            <person name="Ollivier B."/>
            <person name="Poulain J."/>
            <person name="Schoch C.L."/>
            <person name="Simon A."/>
            <person name="Spatafora J.W."/>
            <person name="Stachowiak A."/>
            <person name="Turgeon B.G."/>
            <person name="Tyler B.M."/>
            <person name="Vincent D."/>
            <person name="Weissenbach J."/>
            <person name="Amselem J."/>
            <person name="Quesneville H."/>
            <person name="Oliver R.P."/>
            <person name="Wincker P."/>
            <person name="Balesdent M.-H."/>
            <person name="Howlett B.J."/>
        </authorList>
    </citation>
    <scope>NUCLEOTIDE SEQUENCE [LARGE SCALE GENOMIC DNA]</scope>
    <source>
        <strain evidence="2">JN3 / isolate v23.1.3 / race Av1-4-5-6-7-8</strain>
    </source>
</reference>
<gene>
    <name evidence="1" type="ORF">LEMA_P110700.1</name>
</gene>
<evidence type="ECO:0000313" key="2">
    <source>
        <dbReference type="Proteomes" id="UP000002668"/>
    </source>
</evidence>
<proteinExistence type="predicted"/>
<dbReference type="VEuPathDB" id="FungiDB:LEMA_P110700.1"/>
<dbReference type="AlphaFoldDB" id="E4ZXQ6"/>
<dbReference type="Proteomes" id="UP000002668">
    <property type="component" value="Genome"/>
</dbReference>
<name>E4ZXQ6_LEPMJ</name>
<protein>
    <submittedName>
        <fullName evidence="1">Predicted protein</fullName>
    </submittedName>
</protein>